<sequence>MMTGKRLIISAVVLALVQIGFLSWIIAGRAAILRDGKPVLLRVEPIDPRDLLRGDYILLDYEISRIPTQLIGNIPAGKRTSDDTSIVVRLKQGADGYWGATSAWFGQAPAPAASDEADIVGHVSAGWDLSPEATAIAPDYGIQRFYLPEGEGMAIQNDMRVRPFGVRVAIAANGTAQIKALMDGDKTLFEEPLY</sequence>
<dbReference type="EMBL" id="NPKJ01000050">
    <property type="protein sequence ID" value="PAQ08346.1"/>
    <property type="molecule type" value="Genomic_DNA"/>
</dbReference>
<name>A0A271LLW0_9HYPH</name>
<evidence type="ECO:0000313" key="2">
    <source>
        <dbReference type="Proteomes" id="UP000216442"/>
    </source>
</evidence>
<protein>
    <recommendedName>
        <fullName evidence="3">GDYXXLXY domain-containing protein</fullName>
    </recommendedName>
</protein>
<dbReference type="Pfam" id="PF14345">
    <property type="entry name" value="GDYXXLXY"/>
    <property type="match status" value="1"/>
</dbReference>
<dbReference type="RefSeq" id="WP_095493755.1">
    <property type="nucleotide sequence ID" value="NZ_NPKJ01000050.1"/>
</dbReference>
<evidence type="ECO:0008006" key="3">
    <source>
        <dbReference type="Google" id="ProtNLM"/>
    </source>
</evidence>
<accession>A0A271LLW0</accession>
<organism evidence="1 2">
    <name type="scientific">Mesorhizobium temperatum</name>
    <dbReference type="NCBI Taxonomy" id="241416"/>
    <lineage>
        <taxon>Bacteria</taxon>
        <taxon>Pseudomonadati</taxon>
        <taxon>Pseudomonadota</taxon>
        <taxon>Alphaproteobacteria</taxon>
        <taxon>Hyphomicrobiales</taxon>
        <taxon>Phyllobacteriaceae</taxon>
        <taxon>Mesorhizobium</taxon>
    </lineage>
</organism>
<evidence type="ECO:0000313" key="1">
    <source>
        <dbReference type="EMBL" id="PAQ08346.1"/>
    </source>
</evidence>
<dbReference type="InterPro" id="IPR025833">
    <property type="entry name" value="GDYXXLXY"/>
</dbReference>
<reference evidence="1 2" key="1">
    <citation type="submission" date="2017-08" db="EMBL/GenBank/DDBJ databases">
        <title>Mesorhizobium wenxinae sp. nov., a novel rhizobial species isolated from root nodules of chickpea (Cicer arietinum L.).</title>
        <authorList>
            <person name="Zhang J."/>
        </authorList>
    </citation>
    <scope>NUCLEOTIDE SEQUENCE [LARGE SCALE GENOMIC DNA]</scope>
    <source>
        <strain evidence="1 2">SDW018</strain>
    </source>
</reference>
<dbReference type="OrthoDB" id="4868247at2"/>
<dbReference type="Proteomes" id="UP000216442">
    <property type="component" value="Unassembled WGS sequence"/>
</dbReference>
<comment type="caution">
    <text evidence="1">The sequence shown here is derived from an EMBL/GenBank/DDBJ whole genome shotgun (WGS) entry which is preliminary data.</text>
</comment>
<keyword evidence="2" id="KW-1185">Reference proteome</keyword>
<proteinExistence type="predicted"/>
<dbReference type="AlphaFoldDB" id="A0A271LLW0"/>
<gene>
    <name evidence="1" type="ORF">CIT26_17475</name>
</gene>